<dbReference type="SMART" id="SM00356">
    <property type="entry name" value="ZnF_C3H1"/>
    <property type="match status" value="4"/>
</dbReference>
<keyword evidence="4 6" id="KW-0863">Zinc-finger</keyword>
<evidence type="ECO:0000256" key="3">
    <source>
        <dbReference type="ARBA" id="ARBA00022737"/>
    </source>
</evidence>
<dbReference type="GO" id="GO:0061630">
    <property type="term" value="F:ubiquitin protein ligase activity"/>
    <property type="evidence" value="ECO:0007669"/>
    <property type="project" value="UniProtKB-EC"/>
</dbReference>
<feature type="compositionally biased region" description="Polar residues" evidence="7">
    <location>
        <begin position="30"/>
        <end position="49"/>
    </location>
</feature>
<protein>
    <submittedName>
        <fullName evidence="10">E3 ubiquitin-protein ligase makorin-1</fullName>
        <ecNumber evidence="10">2.3.2.27</ecNumber>
    </submittedName>
</protein>
<feature type="compositionally biased region" description="Low complexity" evidence="7">
    <location>
        <begin position="9"/>
        <end position="25"/>
    </location>
</feature>
<dbReference type="InterPro" id="IPR045072">
    <property type="entry name" value="MKRN-like"/>
</dbReference>
<keyword evidence="5 6" id="KW-0862">Zinc</keyword>
<keyword evidence="1 10" id="KW-0808">Transferase</keyword>
<reference evidence="10 11" key="1">
    <citation type="submission" date="2023-04" db="EMBL/GenBank/DDBJ databases">
        <title>Genome of Basidiobolus ranarum AG-B5.</title>
        <authorList>
            <person name="Stajich J.E."/>
            <person name="Carter-House D."/>
            <person name="Gryganskyi A."/>
        </authorList>
    </citation>
    <scope>NUCLEOTIDE SEQUENCE [LARGE SCALE GENOMIC DNA]</scope>
    <source>
        <strain evidence="10 11">AG-B5</strain>
    </source>
</reference>
<dbReference type="SUPFAM" id="SSF90229">
    <property type="entry name" value="CCCH zinc finger"/>
    <property type="match status" value="2"/>
</dbReference>
<evidence type="ECO:0000256" key="1">
    <source>
        <dbReference type="ARBA" id="ARBA00022679"/>
    </source>
</evidence>
<dbReference type="InterPro" id="IPR001841">
    <property type="entry name" value="Znf_RING"/>
</dbReference>
<proteinExistence type="predicted"/>
<keyword evidence="3" id="KW-0677">Repeat</keyword>
<dbReference type="PROSITE" id="PS00518">
    <property type="entry name" value="ZF_RING_1"/>
    <property type="match status" value="1"/>
</dbReference>
<evidence type="ECO:0000256" key="6">
    <source>
        <dbReference type="PROSITE-ProRule" id="PRU00723"/>
    </source>
</evidence>
<evidence type="ECO:0000313" key="10">
    <source>
        <dbReference type="EMBL" id="KAK9711449.1"/>
    </source>
</evidence>
<dbReference type="Pfam" id="PF18044">
    <property type="entry name" value="zf-CCCH_4"/>
    <property type="match status" value="1"/>
</dbReference>
<keyword evidence="10" id="KW-0012">Acyltransferase</keyword>
<dbReference type="InterPro" id="IPR017907">
    <property type="entry name" value="Znf_RING_CS"/>
</dbReference>
<dbReference type="InterPro" id="IPR013083">
    <property type="entry name" value="Znf_RING/FYVE/PHD"/>
</dbReference>
<dbReference type="PANTHER" id="PTHR11224">
    <property type="entry name" value="MAKORIN-RELATED"/>
    <property type="match status" value="1"/>
</dbReference>
<feature type="domain" description="C3H1-type" evidence="9">
    <location>
        <begin position="82"/>
        <end position="109"/>
    </location>
</feature>
<dbReference type="PROSITE" id="PS50089">
    <property type="entry name" value="ZF_RING_2"/>
    <property type="match status" value="1"/>
</dbReference>
<dbReference type="Gene3D" id="1.20.120.1350">
    <property type="entry name" value="Pneumovirus matrix protein 2 (M2), zinc-binding domain"/>
    <property type="match status" value="1"/>
</dbReference>
<feature type="region of interest" description="Disordered" evidence="7">
    <location>
        <begin position="318"/>
        <end position="340"/>
    </location>
</feature>
<evidence type="ECO:0000256" key="4">
    <source>
        <dbReference type="ARBA" id="ARBA00022771"/>
    </source>
</evidence>
<keyword evidence="2 6" id="KW-0479">Metal-binding</keyword>
<evidence type="ECO:0000259" key="8">
    <source>
        <dbReference type="PROSITE" id="PS50089"/>
    </source>
</evidence>
<feature type="domain" description="C3H1-type" evidence="9">
    <location>
        <begin position="53"/>
        <end position="80"/>
    </location>
</feature>
<feature type="zinc finger region" description="C3H1-type" evidence="6">
    <location>
        <begin position="626"/>
        <end position="655"/>
    </location>
</feature>
<name>A0ABR2VZK1_9FUNG</name>
<dbReference type="PANTHER" id="PTHR11224:SF10">
    <property type="entry name" value="IP09428P-RELATED"/>
    <property type="match status" value="1"/>
</dbReference>
<feature type="compositionally biased region" description="Polar residues" evidence="7">
    <location>
        <begin position="318"/>
        <end position="330"/>
    </location>
</feature>
<dbReference type="Gene3D" id="4.10.1000.10">
    <property type="entry name" value="Zinc finger, CCCH-type"/>
    <property type="match status" value="1"/>
</dbReference>
<dbReference type="Pfam" id="PF14608">
    <property type="entry name" value="zf-CCCH_2"/>
    <property type="match status" value="2"/>
</dbReference>
<organism evidence="10 11">
    <name type="scientific">Basidiobolus ranarum</name>
    <dbReference type="NCBI Taxonomy" id="34480"/>
    <lineage>
        <taxon>Eukaryota</taxon>
        <taxon>Fungi</taxon>
        <taxon>Fungi incertae sedis</taxon>
        <taxon>Zoopagomycota</taxon>
        <taxon>Entomophthoromycotina</taxon>
        <taxon>Basidiobolomycetes</taxon>
        <taxon>Basidiobolales</taxon>
        <taxon>Basidiobolaceae</taxon>
        <taxon>Basidiobolus</taxon>
    </lineage>
</organism>
<dbReference type="InterPro" id="IPR041367">
    <property type="entry name" value="Znf-CCCH_4"/>
</dbReference>
<dbReference type="InterPro" id="IPR036855">
    <property type="entry name" value="Znf_CCCH_sf"/>
</dbReference>
<dbReference type="Proteomes" id="UP001479436">
    <property type="component" value="Unassembled WGS sequence"/>
</dbReference>
<feature type="zinc finger region" description="C3H1-type" evidence="6">
    <location>
        <begin position="473"/>
        <end position="500"/>
    </location>
</feature>
<feature type="region of interest" description="Disordered" evidence="7">
    <location>
        <begin position="411"/>
        <end position="433"/>
    </location>
</feature>
<keyword evidence="11" id="KW-1185">Reference proteome</keyword>
<feature type="domain" description="C3H1-type" evidence="9">
    <location>
        <begin position="473"/>
        <end position="500"/>
    </location>
</feature>
<dbReference type="Pfam" id="PF00642">
    <property type="entry name" value="zf-CCCH"/>
    <property type="match status" value="1"/>
</dbReference>
<dbReference type="EMBL" id="JASJQH010007280">
    <property type="protein sequence ID" value="KAK9711449.1"/>
    <property type="molecule type" value="Genomic_DNA"/>
</dbReference>
<sequence>MISDPARSPRPSSSWGNSSPSLNSNRRGKTTQSIQQSGSPDSSKSASTQKAGALQHVPCKFFKNGACNAGKNCIFSHSMDLNPESAVCKYYLKGNCKFGNKCALLHSKGLNGLNGSLRPNGVNGKIENSMSNGRGMQREDFPMLSPERVQYHQESPPHTLFPRGAVSRTIHDNSSPHYVGLPGSPYENNYGYGPESPFLPPTDSLFGQQTSSRQPMSISLPSHDPTFFDMLGLSPSSERLDTIYTGRGHGSPFMPLSAGGLPHLESPRRSLDPISEAELKLDVLKNLHIDDNFSYSQGILPSSLDELLTPNEIETRRSSFLGSPVSNNKPPSLGRFSRSHNEDSYFGNISNSYTPGIGITPPVSRRSQSNSNLDFVSSLWKNDLETDYSNAITTFDDDLMGSFSSRVSPLTIPKGNPPLSTHPFEASTSKSNGVPSFSLDEDIQFYMEEEGDHFVPQKRADHFIDQSPLKDSLQNQPLCPFGETGNCHYGSSCQYIHGLPCPSCFKFVLHPYQNPQQHQAHITECLTKHIQTSEQNLQSVDPYEIKCELCFEKVLSTPDSRFGILNCEHPFCLDCIREWRVNQSPDSELMKSCPTCRKISHFIIPSSTWLVDRTEKQQLFHEYKSKLSSIPCKYFNSLEKRCPFGNSCFYAHESRHFKDDSDNPHNGSARKIQTAEEETRVLGSLTLSDFIGNCDIPKS</sequence>
<feature type="zinc finger region" description="C3H1-type" evidence="6">
    <location>
        <begin position="82"/>
        <end position="109"/>
    </location>
</feature>
<comment type="caution">
    <text evidence="10">The sequence shown here is derived from an EMBL/GenBank/DDBJ whole genome shotgun (WGS) entry which is preliminary data.</text>
</comment>
<dbReference type="SMART" id="SM00184">
    <property type="entry name" value="RING"/>
    <property type="match status" value="1"/>
</dbReference>
<evidence type="ECO:0000256" key="5">
    <source>
        <dbReference type="ARBA" id="ARBA00022833"/>
    </source>
</evidence>
<dbReference type="Gene3D" id="3.30.40.10">
    <property type="entry name" value="Zinc/RING finger domain, C3HC4 (zinc finger)"/>
    <property type="match status" value="1"/>
</dbReference>
<dbReference type="SUPFAM" id="SSF57850">
    <property type="entry name" value="RING/U-box"/>
    <property type="match status" value="1"/>
</dbReference>
<feature type="domain" description="RING-type" evidence="8">
    <location>
        <begin position="547"/>
        <end position="597"/>
    </location>
</feature>
<accession>A0ABR2VZK1</accession>
<feature type="domain" description="C3H1-type" evidence="9">
    <location>
        <begin position="626"/>
        <end position="655"/>
    </location>
</feature>
<dbReference type="CDD" id="cd16521">
    <property type="entry name" value="RING-HC_MKRN"/>
    <property type="match status" value="1"/>
</dbReference>
<feature type="zinc finger region" description="C3H1-type" evidence="6">
    <location>
        <begin position="53"/>
        <end position="80"/>
    </location>
</feature>
<evidence type="ECO:0000259" key="9">
    <source>
        <dbReference type="PROSITE" id="PS50103"/>
    </source>
</evidence>
<dbReference type="InterPro" id="IPR000571">
    <property type="entry name" value="Znf_CCCH"/>
</dbReference>
<evidence type="ECO:0000256" key="2">
    <source>
        <dbReference type="ARBA" id="ARBA00022723"/>
    </source>
</evidence>
<evidence type="ECO:0000313" key="11">
    <source>
        <dbReference type="Proteomes" id="UP001479436"/>
    </source>
</evidence>
<dbReference type="PROSITE" id="PS50103">
    <property type="entry name" value="ZF_C3H1"/>
    <property type="match status" value="4"/>
</dbReference>
<dbReference type="EC" id="2.3.2.27" evidence="10"/>
<feature type="region of interest" description="Disordered" evidence="7">
    <location>
        <begin position="1"/>
        <end position="49"/>
    </location>
</feature>
<evidence type="ECO:0000256" key="7">
    <source>
        <dbReference type="SAM" id="MobiDB-lite"/>
    </source>
</evidence>
<gene>
    <name evidence="10" type="primary">MKRN1_1</name>
    <name evidence="10" type="ORF">K7432_007823</name>
</gene>